<dbReference type="CDD" id="cd09218">
    <property type="entry name" value="TLP-PA"/>
    <property type="match status" value="1"/>
</dbReference>
<feature type="chain" id="PRO_5032535185" description="Thaumatin-like protein" evidence="2">
    <location>
        <begin position="21"/>
        <end position="254"/>
    </location>
</feature>
<name>A0A834YX78_TETSI</name>
<dbReference type="AlphaFoldDB" id="A0A834YX78"/>
<gene>
    <name evidence="3" type="ORF">HHK36_019223</name>
</gene>
<feature type="disulfide bond" evidence="1">
    <location>
        <begin position="167"/>
        <end position="184"/>
    </location>
</feature>
<organism evidence="3 4">
    <name type="scientific">Tetracentron sinense</name>
    <name type="common">Spur-leaf</name>
    <dbReference type="NCBI Taxonomy" id="13715"/>
    <lineage>
        <taxon>Eukaryota</taxon>
        <taxon>Viridiplantae</taxon>
        <taxon>Streptophyta</taxon>
        <taxon>Embryophyta</taxon>
        <taxon>Tracheophyta</taxon>
        <taxon>Spermatophyta</taxon>
        <taxon>Magnoliopsida</taxon>
        <taxon>Trochodendrales</taxon>
        <taxon>Trochodendraceae</taxon>
        <taxon>Tetracentron</taxon>
    </lineage>
</organism>
<proteinExistence type="predicted"/>
<dbReference type="InterPro" id="IPR037176">
    <property type="entry name" value="Osmotin/thaumatin-like_sf"/>
</dbReference>
<comment type="caution">
    <text evidence="3">The sequence shown here is derived from an EMBL/GenBank/DDBJ whole genome shotgun (WGS) entry which is preliminary data.</text>
</comment>
<dbReference type="SMART" id="SM00205">
    <property type="entry name" value="THN"/>
    <property type="match status" value="1"/>
</dbReference>
<feature type="signal peptide" evidence="2">
    <location>
        <begin position="1"/>
        <end position="20"/>
    </location>
</feature>
<dbReference type="OMA" id="YHISIFI"/>
<dbReference type="EMBL" id="JABCRI010000013">
    <property type="protein sequence ID" value="KAF8395280.1"/>
    <property type="molecule type" value="Genomic_DNA"/>
</dbReference>
<sequence length="254" mass="26405">MARLTLVATVLSLLFQLYLSGIGVFSASSTIHNKCRYTVWPVILRKAGTTVPLSTTGGSLQKGKSMIISAPASWSGRLRGRTNCSEDSTGKFSCVTGDCGSGECAGGGAKPPVVTLVKITLNGAGGYDFYGVSLVDGFNLPVQVVANAKGGTGGGNCTTTVDLNQNCPSELKVSSDNGGESVACKSACGAFGEPQYCCTGNFSSPSTCKPTSYSKFFKNACPRASTYAFDQKTSTFTCASPDYRITFCPSLAKR</sequence>
<accession>A0A834YX78</accession>
<evidence type="ECO:0000313" key="4">
    <source>
        <dbReference type="Proteomes" id="UP000655225"/>
    </source>
</evidence>
<dbReference type="Pfam" id="PF00314">
    <property type="entry name" value="Thaumatin"/>
    <property type="match status" value="1"/>
</dbReference>
<evidence type="ECO:0008006" key="5">
    <source>
        <dbReference type="Google" id="ProtNLM"/>
    </source>
</evidence>
<keyword evidence="4" id="KW-1185">Reference proteome</keyword>
<protein>
    <recommendedName>
        <fullName evidence="5">Thaumatin-like protein</fullName>
    </recommendedName>
</protein>
<reference evidence="3 4" key="1">
    <citation type="submission" date="2020-04" db="EMBL/GenBank/DDBJ databases">
        <title>Plant Genome Project.</title>
        <authorList>
            <person name="Zhang R.-G."/>
        </authorList>
    </citation>
    <scope>NUCLEOTIDE SEQUENCE [LARGE SCALE GENOMIC DNA]</scope>
    <source>
        <strain evidence="3">YNK0</strain>
        <tissue evidence="3">Leaf</tissue>
    </source>
</reference>
<feature type="disulfide bond" evidence="1">
    <location>
        <begin position="35"/>
        <end position="248"/>
    </location>
</feature>
<feature type="disulfide bond" evidence="1">
    <location>
        <begin position="99"/>
        <end position="104"/>
    </location>
</feature>
<keyword evidence="1" id="KW-1015">Disulfide bond</keyword>
<dbReference type="InterPro" id="IPR001938">
    <property type="entry name" value="Thaumatin"/>
</dbReference>
<dbReference type="FunFam" id="2.60.110.10:FF:000004">
    <property type="entry name" value="THAUMATIN-LIKE PROTEIN 1"/>
    <property type="match status" value="1"/>
</dbReference>
<dbReference type="PANTHER" id="PTHR31048">
    <property type="entry name" value="OS03G0233200 PROTEIN"/>
    <property type="match status" value="1"/>
</dbReference>
<keyword evidence="2" id="KW-0732">Signal</keyword>
<evidence type="ECO:0000313" key="3">
    <source>
        <dbReference type="EMBL" id="KAF8395280.1"/>
    </source>
</evidence>
<dbReference type="PIRSF" id="PIRSF002703">
    <property type="entry name" value="Thaumatin"/>
    <property type="match status" value="1"/>
</dbReference>
<dbReference type="PRINTS" id="PR00347">
    <property type="entry name" value="THAUMATIN"/>
</dbReference>
<evidence type="ECO:0000256" key="1">
    <source>
        <dbReference type="PIRSR" id="PIRSR002703-1"/>
    </source>
</evidence>
<feature type="disulfide bond" evidence="1">
    <location>
        <begin position="198"/>
        <end position="208"/>
    </location>
</feature>
<dbReference type="PROSITE" id="PS51367">
    <property type="entry name" value="THAUMATIN_2"/>
    <property type="match status" value="1"/>
</dbReference>
<evidence type="ECO:0000256" key="2">
    <source>
        <dbReference type="SAM" id="SignalP"/>
    </source>
</evidence>
<dbReference type="SUPFAM" id="SSF49870">
    <property type="entry name" value="Osmotin, thaumatin-like protein"/>
    <property type="match status" value="1"/>
</dbReference>
<feature type="disulfide bond" evidence="1">
    <location>
        <begin position="84"/>
        <end position="94"/>
    </location>
</feature>
<dbReference type="OrthoDB" id="430315at2759"/>
<feature type="disulfide bond" evidence="1">
    <location>
        <begin position="188"/>
        <end position="197"/>
    </location>
</feature>
<dbReference type="Gene3D" id="2.60.110.10">
    <property type="entry name" value="Thaumatin"/>
    <property type="match status" value="1"/>
</dbReference>
<dbReference type="Proteomes" id="UP000655225">
    <property type="component" value="Unassembled WGS sequence"/>
</dbReference>